<keyword evidence="1" id="KW-0732">Signal</keyword>
<proteinExistence type="predicted"/>
<dbReference type="EMBL" id="JAPDRL010000012">
    <property type="protein sequence ID" value="KAJ9667530.1"/>
    <property type="molecule type" value="Genomic_DNA"/>
</dbReference>
<protein>
    <submittedName>
        <fullName evidence="2">Uncharacterized protein</fullName>
    </submittedName>
</protein>
<reference evidence="2" key="1">
    <citation type="submission" date="2022-10" db="EMBL/GenBank/DDBJ databases">
        <title>Culturing micro-colonial fungi from biological soil crusts in the Mojave desert and describing Neophaeococcomyces mojavensis, and introducing the new genera and species Taxawa tesnikishii.</title>
        <authorList>
            <person name="Kurbessoian T."/>
            <person name="Stajich J.E."/>
        </authorList>
    </citation>
    <scope>NUCLEOTIDE SEQUENCE</scope>
    <source>
        <strain evidence="2">TK_1</strain>
    </source>
</reference>
<organism evidence="2 3">
    <name type="scientific">Coniosporium apollinis</name>
    <dbReference type="NCBI Taxonomy" id="61459"/>
    <lineage>
        <taxon>Eukaryota</taxon>
        <taxon>Fungi</taxon>
        <taxon>Dikarya</taxon>
        <taxon>Ascomycota</taxon>
        <taxon>Pezizomycotina</taxon>
        <taxon>Dothideomycetes</taxon>
        <taxon>Dothideomycetes incertae sedis</taxon>
        <taxon>Coniosporium</taxon>
    </lineage>
</organism>
<feature type="chain" id="PRO_5047052881" evidence="1">
    <location>
        <begin position="20"/>
        <end position="471"/>
    </location>
</feature>
<name>A0ABQ9NYS3_9PEZI</name>
<gene>
    <name evidence="2" type="ORF">H2201_002399</name>
</gene>
<sequence>MKTPAVAGLLLAWSTIAFAERQYSAQVGVYVERSDLEPSVQERELAERDCTTVTATATRTIPSSATCAATVTQTVYPGSDDIDPFIIAHLREFGQEFCTSYNSYTAPVVTAEPATATITETAAVTTEVVTASSVVVVTSTRGVPVGRAVPAQKRAPNNYGIVVENEKGEYKNKPTPAKRHVHKTHAPHKRNDYGIIVETAAPEYKDKPSPAKRNIEKREVSTPAPIASFPPYLISEACSSVATGNITVNRTTSVAPITTTDRPVSTSTTTVYTTATVPGIVLASPTALVGDINSSSDNYDDRSYNLTLPFAIGAYGVYSDNMWLSTNGLITVTMERDYNNNRPLPAADVPSLTIFAFWTDLYIRQGYPQGIFYEVIGAMGSRNLTFEFYTTRREHWDEYYHFTVAFYEDNQGVFDLRYYEMSGDGVVGTVGVQDRTANRFLQYSHLQPIVYPGLHLRFDTTGTGNGTFTVL</sequence>
<keyword evidence="3" id="KW-1185">Reference proteome</keyword>
<dbReference type="Proteomes" id="UP001172684">
    <property type="component" value="Unassembled WGS sequence"/>
</dbReference>
<accession>A0ABQ9NYS3</accession>
<evidence type="ECO:0000256" key="1">
    <source>
        <dbReference type="SAM" id="SignalP"/>
    </source>
</evidence>
<feature type="signal peptide" evidence="1">
    <location>
        <begin position="1"/>
        <end position="19"/>
    </location>
</feature>
<evidence type="ECO:0000313" key="2">
    <source>
        <dbReference type="EMBL" id="KAJ9667530.1"/>
    </source>
</evidence>
<comment type="caution">
    <text evidence="2">The sequence shown here is derived from an EMBL/GenBank/DDBJ whole genome shotgun (WGS) entry which is preliminary data.</text>
</comment>
<evidence type="ECO:0000313" key="3">
    <source>
        <dbReference type="Proteomes" id="UP001172684"/>
    </source>
</evidence>